<feature type="transmembrane region" description="Helical" evidence="1">
    <location>
        <begin position="81"/>
        <end position="103"/>
    </location>
</feature>
<keyword evidence="1" id="KW-0472">Membrane</keyword>
<gene>
    <name evidence="2" type="ORF">BKA55DRAFT_515090</name>
</gene>
<evidence type="ECO:0000313" key="3">
    <source>
        <dbReference type="Proteomes" id="UP000720189"/>
    </source>
</evidence>
<evidence type="ECO:0000313" key="2">
    <source>
        <dbReference type="EMBL" id="KAH7247514.1"/>
    </source>
</evidence>
<protein>
    <recommendedName>
        <fullName evidence="4">Membrane anchor Opy2 N-terminal domain-containing protein</fullName>
    </recommendedName>
</protein>
<dbReference type="AlphaFoldDB" id="A0A9P9KC15"/>
<keyword evidence="1" id="KW-0812">Transmembrane</keyword>
<dbReference type="Proteomes" id="UP000720189">
    <property type="component" value="Unassembled WGS sequence"/>
</dbReference>
<accession>A0A9P9KC15</accession>
<name>A0A9P9KC15_FUSRE</name>
<organism evidence="2 3">
    <name type="scientific">Fusarium redolens</name>
    <dbReference type="NCBI Taxonomy" id="48865"/>
    <lineage>
        <taxon>Eukaryota</taxon>
        <taxon>Fungi</taxon>
        <taxon>Dikarya</taxon>
        <taxon>Ascomycota</taxon>
        <taxon>Pezizomycotina</taxon>
        <taxon>Sordariomycetes</taxon>
        <taxon>Hypocreomycetidae</taxon>
        <taxon>Hypocreales</taxon>
        <taxon>Nectriaceae</taxon>
        <taxon>Fusarium</taxon>
        <taxon>Fusarium redolens species complex</taxon>
    </lineage>
</organism>
<keyword evidence="3" id="KW-1185">Reference proteome</keyword>
<comment type="caution">
    <text evidence="2">The sequence shown here is derived from an EMBL/GenBank/DDBJ whole genome shotgun (WGS) entry which is preliminary data.</text>
</comment>
<keyword evidence="1" id="KW-1133">Transmembrane helix</keyword>
<proteinExistence type="predicted"/>
<dbReference type="EMBL" id="JAGMUX010000010">
    <property type="protein sequence ID" value="KAH7247514.1"/>
    <property type="molecule type" value="Genomic_DNA"/>
</dbReference>
<sequence>MGWTRCISARAWDELNRVLELIPQGNDAISCGNSTGLQCPECSDSKSCRYTVPLYCVQYATSASRRNTEAESKKGGCGLTIGGIIGGIIASIVIVFAATYLVWRLYIKPKRSQSPTSIHVFDMDPMQGSEKDAASRRTSLLSTHTVHSMAPTILTRASNIIQIAYIPGVTNRAALTSSNLVVSSVPLTPMRHTEGNRGHENNDQHFFFPCDLQGSTHSNLSRYYQQAI</sequence>
<evidence type="ECO:0008006" key="4">
    <source>
        <dbReference type="Google" id="ProtNLM"/>
    </source>
</evidence>
<reference evidence="2" key="1">
    <citation type="journal article" date="2021" name="Nat. Commun.">
        <title>Genetic determinants of endophytism in the Arabidopsis root mycobiome.</title>
        <authorList>
            <person name="Mesny F."/>
            <person name="Miyauchi S."/>
            <person name="Thiergart T."/>
            <person name="Pickel B."/>
            <person name="Atanasova L."/>
            <person name="Karlsson M."/>
            <person name="Huettel B."/>
            <person name="Barry K.W."/>
            <person name="Haridas S."/>
            <person name="Chen C."/>
            <person name="Bauer D."/>
            <person name="Andreopoulos W."/>
            <person name="Pangilinan J."/>
            <person name="LaButti K."/>
            <person name="Riley R."/>
            <person name="Lipzen A."/>
            <person name="Clum A."/>
            <person name="Drula E."/>
            <person name="Henrissat B."/>
            <person name="Kohler A."/>
            <person name="Grigoriev I.V."/>
            <person name="Martin F.M."/>
            <person name="Hacquard S."/>
        </authorList>
    </citation>
    <scope>NUCLEOTIDE SEQUENCE</scope>
    <source>
        <strain evidence="2">MPI-CAGE-AT-0023</strain>
    </source>
</reference>
<evidence type="ECO:0000256" key="1">
    <source>
        <dbReference type="SAM" id="Phobius"/>
    </source>
</evidence>
<dbReference type="RefSeq" id="XP_046048097.1">
    <property type="nucleotide sequence ID" value="XM_046188004.1"/>
</dbReference>
<dbReference type="GeneID" id="70217958"/>
<dbReference type="OrthoDB" id="2402916at2759"/>